<dbReference type="InterPro" id="IPR013655">
    <property type="entry name" value="PAS_fold_3"/>
</dbReference>
<dbReference type="Gene3D" id="3.30.450.20">
    <property type="entry name" value="PAS domain"/>
    <property type="match status" value="1"/>
</dbReference>
<comment type="caution">
    <text evidence="2">The sequence shown here is derived from an EMBL/GenBank/DDBJ whole genome shotgun (WGS) entry which is preliminary data.</text>
</comment>
<dbReference type="RefSeq" id="WP_009640837.1">
    <property type="nucleotide sequence ID" value="NZ_CAJPRD010000002.1"/>
</dbReference>
<dbReference type="InterPro" id="IPR000014">
    <property type="entry name" value="PAS"/>
</dbReference>
<dbReference type="PROSITE" id="PS50112">
    <property type="entry name" value="PAS"/>
    <property type="match status" value="1"/>
</dbReference>
<dbReference type="EMBL" id="FNND01000003">
    <property type="protein sequence ID" value="SDW67133.1"/>
    <property type="molecule type" value="Genomic_DNA"/>
</dbReference>
<protein>
    <submittedName>
        <fullName evidence="2">PAS domain S-box-containing protein</fullName>
    </submittedName>
</protein>
<dbReference type="SUPFAM" id="SSF55785">
    <property type="entry name" value="PYP-like sensor domain (PAS domain)"/>
    <property type="match status" value="1"/>
</dbReference>
<feature type="domain" description="PAS" evidence="1">
    <location>
        <begin position="22"/>
        <end position="73"/>
    </location>
</feature>
<dbReference type="AlphaFoldDB" id="A0A1H2VFL8"/>
<dbReference type="NCBIfam" id="TIGR00229">
    <property type="entry name" value="sensory_box"/>
    <property type="match status" value="1"/>
</dbReference>
<dbReference type="InterPro" id="IPR035965">
    <property type="entry name" value="PAS-like_dom_sf"/>
</dbReference>
<dbReference type="GeneID" id="85016900"/>
<evidence type="ECO:0000313" key="2">
    <source>
        <dbReference type="EMBL" id="SDW67133.1"/>
    </source>
</evidence>
<evidence type="ECO:0000313" key="3">
    <source>
        <dbReference type="Proteomes" id="UP000182771"/>
    </source>
</evidence>
<sequence length="171" mass="19776">MSTPVNKEVAWDKTKTIMSKTDAKGVIEYVNQVFMDVCGYNEAELIGKPHNVIRHPDMPKTIFKILWDNIQKGINFHAIVKNLAKSGEYYWVITDFDIIRDPSGQIINYMGRRTSVPEQTIEKHIAPLYQKILQVEQAGGIEAGEQYFQQFLKDQGKDYLTYIEDVILEFK</sequence>
<gene>
    <name evidence="2" type="ORF">SAMN05444420_103167</name>
</gene>
<evidence type="ECO:0000259" key="1">
    <source>
        <dbReference type="PROSITE" id="PS50112"/>
    </source>
</evidence>
<dbReference type="CDD" id="cd00130">
    <property type="entry name" value="PAS"/>
    <property type="match status" value="1"/>
</dbReference>
<dbReference type="Pfam" id="PF08447">
    <property type="entry name" value="PAS_3"/>
    <property type="match status" value="1"/>
</dbReference>
<accession>A0A1H2VFL8</accession>
<organism evidence="2 3">
    <name type="scientific">Capnocytophaga granulosa</name>
    <dbReference type="NCBI Taxonomy" id="45242"/>
    <lineage>
        <taxon>Bacteria</taxon>
        <taxon>Pseudomonadati</taxon>
        <taxon>Bacteroidota</taxon>
        <taxon>Flavobacteriia</taxon>
        <taxon>Flavobacteriales</taxon>
        <taxon>Flavobacteriaceae</taxon>
        <taxon>Capnocytophaga</taxon>
    </lineage>
</organism>
<reference evidence="2 3" key="1">
    <citation type="submission" date="2016-10" db="EMBL/GenBank/DDBJ databases">
        <authorList>
            <person name="Varghese N."/>
            <person name="Submissions S."/>
        </authorList>
    </citation>
    <scope>NUCLEOTIDE SEQUENCE [LARGE SCALE GENOMIC DNA]</scope>
    <source>
        <strain evidence="2 3">DSM 11449</strain>
    </source>
</reference>
<keyword evidence="3" id="KW-1185">Reference proteome</keyword>
<name>A0A1H2VFL8_9FLAO</name>
<dbReference type="OrthoDB" id="9759607at2"/>
<proteinExistence type="predicted"/>
<dbReference type="Proteomes" id="UP000182771">
    <property type="component" value="Unassembled WGS sequence"/>
</dbReference>